<evidence type="ECO:0008006" key="4">
    <source>
        <dbReference type="Google" id="ProtNLM"/>
    </source>
</evidence>
<comment type="similarity">
    <text evidence="1">Belongs to the ornithine cyclodeaminase/mu-crystallin family.</text>
</comment>
<dbReference type="InterPro" id="IPR036291">
    <property type="entry name" value="NAD(P)-bd_dom_sf"/>
</dbReference>
<dbReference type="Proteomes" id="UP000188184">
    <property type="component" value="Chromosome"/>
</dbReference>
<dbReference type="Gene3D" id="3.40.50.720">
    <property type="entry name" value="NAD(P)-binding Rossmann-like Domain"/>
    <property type="match status" value="1"/>
</dbReference>
<dbReference type="SUPFAM" id="SSF51735">
    <property type="entry name" value="NAD(P)-binding Rossmann-fold domains"/>
    <property type="match status" value="1"/>
</dbReference>
<dbReference type="EMBL" id="CP019640">
    <property type="protein sequence ID" value="AQQ54810.1"/>
    <property type="molecule type" value="Genomic_DNA"/>
</dbReference>
<proteinExistence type="inferred from homology"/>
<keyword evidence="3" id="KW-1185">Reference proteome</keyword>
<dbReference type="Pfam" id="PF02423">
    <property type="entry name" value="OCD_Mu_crystall"/>
    <property type="match status" value="1"/>
</dbReference>
<dbReference type="PANTHER" id="PTHR13812">
    <property type="entry name" value="KETIMINE REDUCTASE MU-CRYSTALLIN"/>
    <property type="match status" value="1"/>
</dbReference>
<accession>A0A1Q2L2Z1</accession>
<dbReference type="OrthoDB" id="9792005at2"/>
<evidence type="ECO:0000313" key="3">
    <source>
        <dbReference type="Proteomes" id="UP000188184"/>
    </source>
</evidence>
<dbReference type="GO" id="GO:0005737">
    <property type="term" value="C:cytoplasm"/>
    <property type="evidence" value="ECO:0007669"/>
    <property type="project" value="TreeGrafter"/>
</dbReference>
<dbReference type="GO" id="GO:0016491">
    <property type="term" value="F:oxidoreductase activity"/>
    <property type="evidence" value="ECO:0007669"/>
    <property type="project" value="UniProtKB-ARBA"/>
</dbReference>
<dbReference type="InterPro" id="IPR023401">
    <property type="entry name" value="ODC_N"/>
</dbReference>
<dbReference type="PIRSF" id="PIRSF001439">
    <property type="entry name" value="CryM"/>
    <property type="match status" value="1"/>
</dbReference>
<name>A0A1Q2L2Z1_9BACL</name>
<evidence type="ECO:0000256" key="1">
    <source>
        <dbReference type="ARBA" id="ARBA00008903"/>
    </source>
</evidence>
<dbReference type="Gene3D" id="3.30.1780.10">
    <property type="entry name" value="ornithine cyclodeaminase, domain 1"/>
    <property type="match status" value="1"/>
</dbReference>
<dbReference type="GO" id="GO:0019752">
    <property type="term" value="P:carboxylic acid metabolic process"/>
    <property type="evidence" value="ECO:0007669"/>
    <property type="project" value="UniProtKB-ARBA"/>
</dbReference>
<dbReference type="KEGG" id="pmar:B0X71_18020"/>
<evidence type="ECO:0000313" key="2">
    <source>
        <dbReference type="EMBL" id="AQQ54810.1"/>
    </source>
</evidence>
<gene>
    <name evidence="2" type="ORF">B0X71_18020</name>
</gene>
<organism evidence="2 3">
    <name type="scientific">Planococcus lenghuensis</name>
    <dbReference type="NCBI Taxonomy" id="2213202"/>
    <lineage>
        <taxon>Bacteria</taxon>
        <taxon>Bacillati</taxon>
        <taxon>Bacillota</taxon>
        <taxon>Bacilli</taxon>
        <taxon>Bacillales</taxon>
        <taxon>Caryophanaceae</taxon>
        <taxon>Planococcus</taxon>
    </lineage>
</organism>
<dbReference type="PANTHER" id="PTHR13812:SF19">
    <property type="entry name" value="KETIMINE REDUCTASE MU-CRYSTALLIN"/>
    <property type="match status" value="1"/>
</dbReference>
<protein>
    <recommendedName>
        <fullName evidence="4">Ornithine cyclodeaminase family protein</fullName>
    </recommendedName>
</protein>
<dbReference type="RefSeq" id="WP_077590711.1">
    <property type="nucleotide sequence ID" value="NZ_CP019640.1"/>
</dbReference>
<reference evidence="2 3" key="1">
    <citation type="submission" date="2017-02" db="EMBL/GenBank/DDBJ databases">
        <title>The complete genomic sequence of a novel cold adapted crude oil-degrading bacterium Planococcus qaidamina Y42.</title>
        <authorList>
            <person name="Yang R."/>
        </authorList>
    </citation>
    <scope>NUCLEOTIDE SEQUENCE [LARGE SCALE GENOMIC DNA]</scope>
    <source>
        <strain evidence="2 3">Y42</strain>
    </source>
</reference>
<dbReference type="AlphaFoldDB" id="A0A1Q2L2Z1"/>
<dbReference type="FunFam" id="3.40.50.720:FF:000311">
    <property type="entry name" value="Ornithine cyclodeaminase"/>
    <property type="match status" value="1"/>
</dbReference>
<dbReference type="InterPro" id="IPR003462">
    <property type="entry name" value="ODC_Mu_crystall"/>
</dbReference>
<sequence length="328" mass="35651">MKETLLFTREQIAEVLKMDDVIASVEEAYRLFSQQKVMLPPVLSFEVEKHHGEVDIKTGYDTADDIICVKIASGYANNQRDYGIPNGLATILIMDAKNSTPIAIMDGSLITDMRTGAAGAVSAKYLANPSAKKVAIVGTGVIARWELEALSRVFELEEAFVWGRSSEKVTAYIQEMQTRVGITYTACSDLENCVSQADIVITATSSKEALIQSDWIRPGTHIACIGADMPGKQELDEALFRRAKAFTDSSAQCIERGEVQHAVREGILAESDLTEIGQVILGNKPGRMSESDITVFDSTGLSVQDITTAKKVVAVLKERGGNLTVNLI</sequence>